<accession>A0A7C4H3Q5</accession>
<protein>
    <submittedName>
        <fullName evidence="1">Cren protein</fullName>
    </submittedName>
</protein>
<comment type="caution">
    <text evidence="1">The sequence shown here is derived from an EMBL/GenBank/DDBJ whole genome shotgun (WGS) entry which is preliminary data.</text>
</comment>
<organism evidence="1">
    <name type="scientific">Thermofilum pendens</name>
    <dbReference type="NCBI Taxonomy" id="2269"/>
    <lineage>
        <taxon>Archaea</taxon>
        <taxon>Thermoproteota</taxon>
        <taxon>Thermoprotei</taxon>
        <taxon>Thermofilales</taxon>
        <taxon>Thermofilaceae</taxon>
        <taxon>Thermofilum</taxon>
    </lineage>
</organism>
<reference evidence="1" key="1">
    <citation type="journal article" date="2020" name="mSystems">
        <title>Genome- and Community-Level Interaction Insights into Carbon Utilization and Element Cycling Functions of Hydrothermarchaeota in Hydrothermal Sediment.</title>
        <authorList>
            <person name="Zhou Z."/>
            <person name="Liu Y."/>
            <person name="Xu W."/>
            <person name="Pan J."/>
            <person name="Luo Z.H."/>
            <person name="Li M."/>
        </authorList>
    </citation>
    <scope>NUCLEOTIDE SEQUENCE</scope>
    <source>
        <strain evidence="1">SpSt-649</strain>
    </source>
</reference>
<gene>
    <name evidence="1" type="ORF">ENU21_01660</name>
</gene>
<evidence type="ECO:0000313" key="1">
    <source>
        <dbReference type="EMBL" id="HGM46445.1"/>
    </source>
</evidence>
<dbReference type="EMBL" id="DTBQ01000047">
    <property type="protein sequence ID" value="HGM46445.1"/>
    <property type="molecule type" value="Genomic_DNA"/>
</dbReference>
<name>A0A7C4H3Q5_THEPE</name>
<proteinExistence type="predicted"/>
<dbReference type="AlphaFoldDB" id="A0A7C4H3Q5"/>
<sequence>MGRVIPLKLRALGDLARLVGSTMTMGHPSYLIHFAEQGKHVYGVFIVFRDYYRLYGVPMFYYVISEKELPGNYLLYRSDESGEYVEVSKGIKPGYVAVPIVNLREKPQLLDRLEVEAE</sequence>